<evidence type="ECO:0000256" key="1">
    <source>
        <dbReference type="SAM" id="SignalP"/>
    </source>
</evidence>
<proteinExistence type="predicted"/>
<dbReference type="SMART" id="SM00327">
    <property type="entry name" value="VWA"/>
    <property type="match status" value="1"/>
</dbReference>
<dbReference type="PROSITE" id="PS50234">
    <property type="entry name" value="VWFA"/>
    <property type="match status" value="1"/>
</dbReference>
<accession>A0ABV3R3G2</accession>
<dbReference type="EMBL" id="JBFOCI010000005">
    <property type="protein sequence ID" value="MEW9807761.1"/>
    <property type="molecule type" value="Genomic_DNA"/>
</dbReference>
<dbReference type="InterPro" id="IPR036465">
    <property type="entry name" value="vWFA_dom_sf"/>
</dbReference>
<dbReference type="Gene3D" id="3.40.50.410">
    <property type="entry name" value="von Willebrand factor, type A domain"/>
    <property type="match status" value="1"/>
</dbReference>
<comment type="caution">
    <text evidence="3">The sequence shown here is derived from an EMBL/GenBank/DDBJ whole genome shotgun (WGS) entry which is preliminary data.</text>
</comment>
<dbReference type="Pfam" id="PF13519">
    <property type="entry name" value="VWA_2"/>
    <property type="match status" value="1"/>
</dbReference>
<dbReference type="RefSeq" id="WP_367724943.1">
    <property type="nucleotide sequence ID" value="NZ_JBFOCI010000005.1"/>
</dbReference>
<feature type="domain" description="VWFA" evidence="2">
    <location>
        <begin position="23"/>
        <end position="202"/>
    </location>
</feature>
<evidence type="ECO:0000313" key="3">
    <source>
        <dbReference type="EMBL" id="MEW9807761.1"/>
    </source>
</evidence>
<feature type="signal peptide" evidence="1">
    <location>
        <begin position="1"/>
        <end position="20"/>
    </location>
</feature>
<name>A0ABV3R3G2_9HYPH</name>
<reference evidence="3 4" key="1">
    <citation type="submission" date="2024-06" db="EMBL/GenBank/DDBJ databases">
        <authorList>
            <person name="Tuo L."/>
        </authorList>
    </citation>
    <scope>NUCLEOTIDE SEQUENCE [LARGE SCALE GENOMIC DNA]</scope>
    <source>
        <strain evidence="3 4">ZMM04-5</strain>
    </source>
</reference>
<sequence>MLKRLMLTALFCAAASAAGAAERTILVLDASGSMWGRIDGRPKLELAREALREVLATVPADVEIGLMAYGHRRKGQCDDIELVVPPAPGAAAAIGEAVETMRFLGKTPLTEAVRQAAEALRYTEDKATVVLVTDGIETCNADPCALGAELEKSGVDFTAHVVGFGLTREEGRQVACLAENTGGRYIQAGDAGQLGEALKKTVAAPVEKPVAVTLPPATVSTGTKPVIGQGFAVQWSGPGGANDYVDIVAADAEKELAYAYVKQGEDAQLRAPGKAGTYQIRYVWDGPDKDHVLATATVEVMEAENAIVAPASVAIGQTFEVEWKGPGQQGDYLDIVPEGHEEASGELSYVYVEQGGNVVTLKAPGSPGPHKLRYVLEAPDGRRVLVSVPLAVTEAVASLAFPPTVMAGTDIDVAWKGPAGAGDYVDLVPEGHKDAAGEIAYFYLDQSSDGETGTLRAPGDPGRYVIRYVLQASDSRKVLASEPLDVTPVQAALNAPRTVAAGAEFAVEWSGPGSSGDYVDLVPAGHAETAGELAYAYVSDAPGERTAKLRAPDEAGAYQVRYILEASGGRRVAASVPLTVE</sequence>
<keyword evidence="4" id="KW-1185">Reference proteome</keyword>
<evidence type="ECO:0000259" key="2">
    <source>
        <dbReference type="PROSITE" id="PS50234"/>
    </source>
</evidence>
<dbReference type="SUPFAM" id="SSF53300">
    <property type="entry name" value="vWA-like"/>
    <property type="match status" value="1"/>
</dbReference>
<dbReference type="InterPro" id="IPR002035">
    <property type="entry name" value="VWF_A"/>
</dbReference>
<evidence type="ECO:0000313" key="4">
    <source>
        <dbReference type="Proteomes" id="UP001556196"/>
    </source>
</evidence>
<feature type="chain" id="PRO_5047104923" evidence="1">
    <location>
        <begin position="21"/>
        <end position="581"/>
    </location>
</feature>
<gene>
    <name evidence="3" type="ORF">ABUE31_17365</name>
</gene>
<keyword evidence="1" id="KW-0732">Signal</keyword>
<dbReference type="Proteomes" id="UP001556196">
    <property type="component" value="Unassembled WGS sequence"/>
</dbReference>
<protein>
    <submittedName>
        <fullName evidence="3">VWA domain-containing protein</fullName>
    </submittedName>
</protein>
<organism evidence="3 4">
    <name type="scientific">Mesorhizobium marinum</name>
    <dbReference type="NCBI Taxonomy" id="3228790"/>
    <lineage>
        <taxon>Bacteria</taxon>
        <taxon>Pseudomonadati</taxon>
        <taxon>Pseudomonadota</taxon>
        <taxon>Alphaproteobacteria</taxon>
        <taxon>Hyphomicrobiales</taxon>
        <taxon>Phyllobacteriaceae</taxon>
        <taxon>Mesorhizobium</taxon>
    </lineage>
</organism>